<dbReference type="InterPro" id="IPR042160">
    <property type="entry name" value="HD-Zip_IV"/>
</dbReference>
<dbReference type="PANTHER" id="PTHR45654:SF48">
    <property type="entry name" value="START DOMAIN-CONTAINING PROTEIN"/>
    <property type="match status" value="1"/>
</dbReference>
<dbReference type="Pfam" id="PF25797">
    <property type="entry name" value="PDF2_C"/>
    <property type="match status" value="1"/>
</dbReference>
<dbReference type="PANTHER" id="PTHR45654">
    <property type="entry name" value="HOMEOBOX-LEUCINE ZIPPER PROTEIN MERISTEM L1"/>
    <property type="match status" value="1"/>
</dbReference>
<evidence type="ECO:0000256" key="6">
    <source>
        <dbReference type="SAM" id="MobiDB-lite"/>
    </source>
</evidence>
<accession>A0ABR2D0J9</accession>
<evidence type="ECO:0000313" key="9">
    <source>
        <dbReference type="Proteomes" id="UP001472677"/>
    </source>
</evidence>
<keyword evidence="5" id="KW-0539">Nucleus</keyword>
<dbReference type="EMBL" id="JBBPBM010000038">
    <property type="protein sequence ID" value="KAK8527259.1"/>
    <property type="molecule type" value="Genomic_DNA"/>
</dbReference>
<dbReference type="Proteomes" id="UP001472677">
    <property type="component" value="Unassembled WGS sequence"/>
</dbReference>
<evidence type="ECO:0000256" key="5">
    <source>
        <dbReference type="ARBA" id="ARBA00023242"/>
    </source>
</evidence>
<dbReference type="CDD" id="cd08875">
    <property type="entry name" value="START_ArGLABRA2_like"/>
    <property type="match status" value="1"/>
</dbReference>
<organism evidence="8 9">
    <name type="scientific">Hibiscus sabdariffa</name>
    <name type="common">roselle</name>
    <dbReference type="NCBI Taxonomy" id="183260"/>
    <lineage>
        <taxon>Eukaryota</taxon>
        <taxon>Viridiplantae</taxon>
        <taxon>Streptophyta</taxon>
        <taxon>Embryophyta</taxon>
        <taxon>Tracheophyta</taxon>
        <taxon>Spermatophyta</taxon>
        <taxon>Magnoliopsida</taxon>
        <taxon>eudicotyledons</taxon>
        <taxon>Gunneridae</taxon>
        <taxon>Pentapetalae</taxon>
        <taxon>rosids</taxon>
        <taxon>malvids</taxon>
        <taxon>Malvales</taxon>
        <taxon>Malvaceae</taxon>
        <taxon>Malvoideae</taxon>
        <taxon>Hibiscus</taxon>
    </lineage>
</organism>
<dbReference type="SMART" id="SM00234">
    <property type="entry name" value="START"/>
    <property type="match status" value="1"/>
</dbReference>
<evidence type="ECO:0000259" key="7">
    <source>
        <dbReference type="PROSITE" id="PS50848"/>
    </source>
</evidence>
<keyword evidence="4" id="KW-0804">Transcription</keyword>
<gene>
    <name evidence="8" type="ORF">V6N12_054480</name>
</gene>
<keyword evidence="9" id="KW-1185">Reference proteome</keyword>
<comment type="caution">
    <text evidence="8">The sequence shown here is derived from an EMBL/GenBank/DDBJ whole genome shotgun (WGS) entry which is preliminary data.</text>
</comment>
<proteinExistence type="predicted"/>
<keyword evidence="1" id="KW-0805">Transcription regulation</keyword>
<evidence type="ECO:0000256" key="2">
    <source>
        <dbReference type="ARBA" id="ARBA00023125"/>
    </source>
</evidence>
<dbReference type="InterPro" id="IPR002913">
    <property type="entry name" value="START_lipid-bd_dom"/>
</dbReference>
<feature type="domain" description="START" evidence="7">
    <location>
        <begin position="131"/>
        <end position="401"/>
    </location>
</feature>
<evidence type="ECO:0000256" key="1">
    <source>
        <dbReference type="ARBA" id="ARBA00023015"/>
    </source>
</evidence>
<dbReference type="PROSITE" id="PS50848">
    <property type="entry name" value="START"/>
    <property type="match status" value="1"/>
</dbReference>
<evidence type="ECO:0000256" key="4">
    <source>
        <dbReference type="ARBA" id="ARBA00023163"/>
    </source>
</evidence>
<reference evidence="8 9" key="1">
    <citation type="journal article" date="2024" name="G3 (Bethesda)">
        <title>Genome assembly of Hibiscus sabdariffa L. provides insights into metabolisms of medicinal natural products.</title>
        <authorList>
            <person name="Kim T."/>
        </authorList>
    </citation>
    <scope>NUCLEOTIDE SEQUENCE [LARGE SCALE GENOMIC DNA]</scope>
    <source>
        <strain evidence="8">TK-2024</strain>
        <tissue evidence="8">Old leaves</tissue>
    </source>
</reference>
<keyword evidence="2" id="KW-0238">DNA-binding</keyword>
<dbReference type="InterPro" id="IPR057993">
    <property type="entry name" value="HD-Zip_IV_C"/>
</dbReference>
<feature type="region of interest" description="Disordered" evidence="6">
    <location>
        <begin position="1"/>
        <end position="27"/>
    </location>
</feature>
<feature type="compositionally biased region" description="Gly residues" evidence="6">
    <location>
        <begin position="1"/>
        <end position="11"/>
    </location>
</feature>
<keyword evidence="3" id="KW-0371">Homeobox</keyword>
<dbReference type="SUPFAM" id="SSF55961">
    <property type="entry name" value="Bet v1-like"/>
    <property type="match status" value="2"/>
</dbReference>
<dbReference type="Pfam" id="PF01852">
    <property type="entry name" value="START"/>
    <property type="match status" value="1"/>
</dbReference>
<protein>
    <recommendedName>
        <fullName evidence="7">START domain-containing protein</fullName>
    </recommendedName>
</protein>
<evidence type="ECO:0000313" key="8">
    <source>
        <dbReference type="EMBL" id="KAK8527259.1"/>
    </source>
</evidence>
<name>A0ABR2D0J9_9ROSI</name>
<feature type="compositionally biased region" description="Low complexity" evidence="6">
    <location>
        <begin position="12"/>
        <end position="27"/>
    </location>
</feature>
<evidence type="ECO:0000256" key="3">
    <source>
        <dbReference type="ARBA" id="ARBA00023155"/>
    </source>
</evidence>
<sequence length="646" mass="71327">MDPVGGNGANGSGDIQNGSQQQQSNHGGFNVVVNVIVTREEDPMEEDFEEALLDETEDADDHVGLAEPAGSVAEVIDAFVLDGGVDVVISSLLSLLPPQRSQHPEPRTNSVPNVAPNHMNGTSNPFIGFSMGVDPNKIIEQATGAMEELVKLATMGQPMWQRNGAIETLNGLQYLREFGCTNATMEDIRRLVEVSQPQQLPSFNGNNSYFPQDIPTLLSLTVGSQPLHVEASRDIGFVKMDPVNIVALLMDWNQWLMAFPSMVSKAALQGVILGSADGSYNGVLQVMTAEFHQSTPLIPSRQSYFARYCKMITPGTWAVVDVCLENLLPYPQFQFRRRPSGCLIELLPHFGSYCKITWVEHVEADHSSLHPLFGTIVASGFAFGAKRWIAALNRHCQWLATSMASSIPTYTGVLIRQPGRESVLKLVECMRRIFFMNVSPCAQSSWMRLPANIGAEDVRIRFGNVLDIPGRPPSNTLVFTTSIRIPATMNNLFDFFNDVGNRIKWDMFSWGRVIREIGHVRTGDNPKNRVSIIQVKSSRNRTKTLYLQETYYNEAGSYVVYEALDKYDMSYILNGGDPNIPAFLPAGVTILPEKPPGPRDEPVGSILTIACQVDSSSNDEFIPPSTFTTINAFLERTVASIRDVFG</sequence>